<evidence type="ECO:0000256" key="1">
    <source>
        <dbReference type="SAM" id="MobiDB-lite"/>
    </source>
</evidence>
<dbReference type="EMBL" id="UINC01112437">
    <property type="protein sequence ID" value="SVC81385.1"/>
    <property type="molecule type" value="Genomic_DNA"/>
</dbReference>
<sequence>MIFLHSDLRLHIRVHADHMETDLYARLNACIPHLRILGLRGRIPVVNSAHGRTAEPPVDTLRHPLVERTSHNASLKPEKFLHQPAGSKHQHSAHEHPQGNAKNGR</sequence>
<feature type="non-terminal residue" evidence="2">
    <location>
        <position position="105"/>
    </location>
</feature>
<evidence type="ECO:0000313" key="2">
    <source>
        <dbReference type="EMBL" id="SVC81385.1"/>
    </source>
</evidence>
<name>A0A382Q8Y2_9ZZZZ</name>
<accession>A0A382Q8Y2</accession>
<organism evidence="2">
    <name type="scientific">marine metagenome</name>
    <dbReference type="NCBI Taxonomy" id="408172"/>
    <lineage>
        <taxon>unclassified sequences</taxon>
        <taxon>metagenomes</taxon>
        <taxon>ecological metagenomes</taxon>
    </lineage>
</organism>
<feature type="compositionally biased region" description="Basic and acidic residues" evidence="1">
    <location>
        <begin position="70"/>
        <end position="81"/>
    </location>
</feature>
<proteinExistence type="predicted"/>
<dbReference type="AlphaFoldDB" id="A0A382Q8Y2"/>
<reference evidence="2" key="1">
    <citation type="submission" date="2018-05" db="EMBL/GenBank/DDBJ databases">
        <authorList>
            <person name="Lanie J.A."/>
            <person name="Ng W.-L."/>
            <person name="Kazmierczak K.M."/>
            <person name="Andrzejewski T.M."/>
            <person name="Davidsen T.M."/>
            <person name="Wayne K.J."/>
            <person name="Tettelin H."/>
            <person name="Glass J.I."/>
            <person name="Rusch D."/>
            <person name="Podicherti R."/>
            <person name="Tsui H.-C.T."/>
            <person name="Winkler M.E."/>
        </authorList>
    </citation>
    <scope>NUCLEOTIDE SEQUENCE</scope>
</reference>
<protein>
    <submittedName>
        <fullName evidence="2">Uncharacterized protein</fullName>
    </submittedName>
</protein>
<feature type="region of interest" description="Disordered" evidence="1">
    <location>
        <begin position="70"/>
        <end position="105"/>
    </location>
</feature>
<gene>
    <name evidence="2" type="ORF">METZ01_LOCUS334239</name>
</gene>